<dbReference type="EMBL" id="AP014568">
    <property type="protein sequence ID" value="BAO81344.1"/>
    <property type="molecule type" value="Genomic_DNA"/>
</dbReference>
<dbReference type="InterPro" id="IPR058163">
    <property type="entry name" value="LysR-type_TF_proteobact-type"/>
</dbReference>
<accession>A0A060NR44</accession>
<protein>
    <submittedName>
        <fullName evidence="6">Transcriptional regulator</fullName>
    </submittedName>
</protein>
<dbReference type="KEGG" id="cbaa:SRAA_1490"/>
<dbReference type="InterPro" id="IPR000847">
    <property type="entry name" value="LysR_HTH_N"/>
</dbReference>
<dbReference type="Gene3D" id="3.40.190.290">
    <property type="match status" value="1"/>
</dbReference>
<feature type="domain" description="HTH lysR-type" evidence="5">
    <location>
        <begin position="1"/>
        <end position="58"/>
    </location>
</feature>
<dbReference type="AlphaFoldDB" id="A0A060NR44"/>
<dbReference type="PANTHER" id="PTHR30537">
    <property type="entry name" value="HTH-TYPE TRANSCRIPTIONAL REGULATOR"/>
    <property type="match status" value="1"/>
</dbReference>
<dbReference type="HOGENOM" id="CLU_039613_16_2_4"/>
<keyword evidence="2" id="KW-0805">Transcription regulation</keyword>
<organism evidence="6 7">
    <name type="scientific">Serpentinimonas raichei</name>
    <dbReference type="NCBI Taxonomy" id="1458425"/>
    <lineage>
        <taxon>Bacteria</taxon>
        <taxon>Pseudomonadati</taxon>
        <taxon>Pseudomonadota</taxon>
        <taxon>Betaproteobacteria</taxon>
        <taxon>Burkholderiales</taxon>
        <taxon>Comamonadaceae</taxon>
        <taxon>Serpentinimonas</taxon>
    </lineage>
</organism>
<sequence length="300" mass="33409">MDANSLLLLVDILDAGNLSQAARKRKMSRANISYHLTQLERSLGMQLVRRTTRRIDPTEAGLKLYQHGRTLRDELLAAQESVASLREGLHGSVRLAVPTGFGQLVMSGWLIEFKHRHPSISLELIFDNRVDDLLRDEVDLAIRVLSEPPPHLVARELSRMRHIACASSAYAAQHPMPQTVQDLAQVPIITSMVVGRSLRVSAYQGVQRHEVTLSPTLASENFQFLHEAILAGLGVGLVPDYVVAQDLAAGRVVQALDDWRLSIFGTRLYLLRMPDRYQTLAARTLIDFVIEKARAWAGGV</sequence>
<dbReference type="PROSITE" id="PS50931">
    <property type="entry name" value="HTH_LYSR"/>
    <property type="match status" value="1"/>
</dbReference>
<dbReference type="InterPro" id="IPR005119">
    <property type="entry name" value="LysR_subst-bd"/>
</dbReference>
<dbReference type="GO" id="GO:0043565">
    <property type="term" value="F:sequence-specific DNA binding"/>
    <property type="evidence" value="ECO:0007669"/>
    <property type="project" value="TreeGrafter"/>
</dbReference>
<dbReference type="Proteomes" id="UP000067461">
    <property type="component" value="Chromosome"/>
</dbReference>
<proteinExistence type="inferred from homology"/>
<dbReference type="CDD" id="cd08422">
    <property type="entry name" value="PBP2_CrgA_like"/>
    <property type="match status" value="1"/>
</dbReference>
<name>A0A060NR44_9BURK</name>
<dbReference type="GO" id="GO:0006351">
    <property type="term" value="P:DNA-templated transcription"/>
    <property type="evidence" value="ECO:0007669"/>
    <property type="project" value="TreeGrafter"/>
</dbReference>
<dbReference type="InterPro" id="IPR036390">
    <property type="entry name" value="WH_DNA-bd_sf"/>
</dbReference>
<gene>
    <name evidence="6" type="ORF">SRAA_1490</name>
</gene>
<evidence type="ECO:0000313" key="7">
    <source>
        <dbReference type="Proteomes" id="UP000067461"/>
    </source>
</evidence>
<evidence type="ECO:0000256" key="1">
    <source>
        <dbReference type="ARBA" id="ARBA00009437"/>
    </source>
</evidence>
<keyword evidence="4" id="KW-0804">Transcription</keyword>
<dbReference type="STRING" id="1458425.SRAA_1490"/>
<keyword evidence="7" id="KW-1185">Reference proteome</keyword>
<dbReference type="InterPro" id="IPR036388">
    <property type="entry name" value="WH-like_DNA-bd_sf"/>
</dbReference>
<dbReference type="SUPFAM" id="SSF46785">
    <property type="entry name" value="Winged helix' DNA-binding domain"/>
    <property type="match status" value="1"/>
</dbReference>
<dbReference type="SUPFAM" id="SSF53850">
    <property type="entry name" value="Periplasmic binding protein-like II"/>
    <property type="match status" value="1"/>
</dbReference>
<evidence type="ECO:0000256" key="4">
    <source>
        <dbReference type="ARBA" id="ARBA00023163"/>
    </source>
</evidence>
<dbReference type="Pfam" id="PF00126">
    <property type="entry name" value="HTH_1"/>
    <property type="match status" value="1"/>
</dbReference>
<evidence type="ECO:0000313" key="6">
    <source>
        <dbReference type="EMBL" id="BAO81344.1"/>
    </source>
</evidence>
<comment type="similarity">
    <text evidence="1">Belongs to the LysR transcriptional regulatory family.</text>
</comment>
<evidence type="ECO:0000256" key="3">
    <source>
        <dbReference type="ARBA" id="ARBA00023125"/>
    </source>
</evidence>
<evidence type="ECO:0000256" key="2">
    <source>
        <dbReference type="ARBA" id="ARBA00023015"/>
    </source>
</evidence>
<dbReference type="Pfam" id="PF03466">
    <property type="entry name" value="LysR_substrate"/>
    <property type="match status" value="1"/>
</dbReference>
<dbReference type="RefSeq" id="WP_045531829.1">
    <property type="nucleotide sequence ID" value="NZ_AP014568.1"/>
</dbReference>
<evidence type="ECO:0000259" key="5">
    <source>
        <dbReference type="PROSITE" id="PS50931"/>
    </source>
</evidence>
<dbReference type="Gene3D" id="1.10.10.10">
    <property type="entry name" value="Winged helix-like DNA-binding domain superfamily/Winged helix DNA-binding domain"/>
    <property type="match status" value="1"/>
</dbReference>
<dbReference type="GO" id="GO:0003700">
    <property type="term" value="F:DNA-binding transcription factor activity"/>
    <property type="evidence" value="ECO:0007669"/>
    <property type="project" value="InterPro"/>
</dbReference>
<dbReference type="PANTHER" id="PTHR30537:SF35">
    <property type="entry name" value="TRANSCRIPTIONAL REGULATORY PROTEIN"/>
    <property type="match status" value="1"/>
</dbReference>
<reference evidence="6 7" key="1">
    <citation type="journal article" date="2014" name="Nat. Commun.">
        <title>Physiological and genomic features of highly alkaliphilic hydrogen-utilizing Betaproteobacteria from a continental serpentinizing site.</title>
        <authorList>
            <person name="Suzuki S."/>
            <person name="Kuenen J.G."/>
            <person name="Schipper K."/>
            <person name="van der Velde S."/>
            <person name="Ishii S."/>
            <person name="Wu A."/>
            <person name="Sorokin D.Y."/>
            <person name="Tenney A."/>
            <person name="Meng X.Y."/>
            <person name="Morrill P.L."/>
            <person name="Kamagata Y."/>
            <person name="Muyzer G."/>
            <person name="Nealson K.H."/>
        </authorList>
    </citation>
    <scope>NUCLEOTIDE SEQUENCE [LARGE SCALE GENOMIC DNA]</scope>
    <source>
        <strain evidence="6 7">A1</strain>
    </source>
</reference>
<dbReference type="OrthoDB" id="8714815at2"/>
<keyword evidence="3" id="KW-0238">DNA-binding</keyword>